<evidence type="ECO:0000313" key="3">
    <source>
        <dbReference type="EMBL" id="UTY27943.1"/>
    </source>
</evidence>
<gene>
    <name evidence="4" type="ORF">E4N74_01675</name>
    <name evidence="3" type="ORF">E4N76_02325</name>
</gene>
<evidence type="ECO:0000256" key="2">
    <source>
        <dbReference type="SAM" id="Phobius"/>
    </source>
</evidence>
<keyword evidence="1" id="KW-0802">TPR repeat</keyword>
<dbReference type="AlphaFoldDB" id="A0AAE9MTG5"/>
<dbReference type="Proteomes" id="UP001059401">
    <property type="component" value="Chromosome"/>
</dbReference>
<reference evidence="4" key="1">
    <citation type="submission" date="2019-04" db="EMBL/GenBank/DDBJ databases">
        <title>Whole genome sequencing of oral phylogroup 2 treponemes.</title>
        <authorList>
            <person name="Chan Y."/>
            <person name="Zeng H.H."/>
            <person name="Yu X.L."/>
            <person name="Leung W.K."/>
            <person name="Watt R.M."/>
        </authorList>
    </citation>
    <scope>NUCLEOTIDE SEQUENCE</scope>
    <source>
        <strain evidence="4">OMZ 835</strain>
        <strain evidence="3">OMZ 847</strain>
    </source>
</reference>
<dbReference type="Proteomes" id="UP001058682">
    <property type="component" value="Chromosome"/>
</dbReference>
<dbReference type="RefSeq" id="WP_044978771.1">
    <property type="nucleotide sequence ID" value="NZ_CP009228.1"/>
</dbReference>
<dbReference type="KEGG" id="tpk:JO40_07740"/>
<dbReference type="Pfam" id="PF13432">
    <property type="entry name" value="TPR_16"/>
    <property type="match status" value="1"/>
</dbReference>
<dbReference type="PROSITE" id="PS50005">
    <property type="entry name" value="TPR"/>
    <property type="match status" value="1"/>
</dbReference>
<organism evidence="4 5">
    <name type="scientific">Treponema putidum</name>
    <dbReference type="NCBI Taxonomy" id="221027"/>
    <lineage>
        <taxon>Bacteria</taxon>
        <taxon>Pseudomonadati</taxon>
        <taxon>Spirochaetota</taxon>
        <taxon>Spirochaetia</taxon>
        <taxon>Spirochaetales</taxon>
        <taxon>Treponemataceae</taxon>
        <taxon>Treponema</taxon>
    </lineage>
</organism>
<protein>
    <submittedName>
        <fullName evidence="4">Tetratricopeptide repeat protein</fullName>
    </submittedName>
</protein>
<sequence>MNLEENKDLAQKISDFLAANRKIVIGVFVCILLVVAGTVSWFVIGENLRKTSVTSVEKVIYELEEFKRQDQAKNSSAGNTDAEDQEIVSEAVKEAEDKAIEELKLLGAKYSSSYAGFRANTVIAEIYFQRKMYEDAFKFYELAAAAVKNSYVEGVASFNAASCADELGDKEKALAYYERASKVEDFPLVPRAIFNTGRLYEALSKKDEAILSYNKLLEKYPQNEWALLAKSRVIVLTGDGTK</sequence>
<evidence type="ECO:0000313" key="4">
    <source>
        <dbReference type="EMBL" id="UTY32858.1"/>
    </source>
</evidence>
<feature type="transmembrane region" description="Helical" evidence="2">
    <location>
        <begin position="23"/>
        <end position="44"/>
    </location>
</feature>
<accession>A0AAE9MTG5</accession>
<evidence type="ECO:0000313" key="6">
    <source>
        <dbReference type="Proteomes" id="UP001059401"/>
    </source>
</evidence>
<dbReference type="Gene3D" id="1.25.40.10">
    <property type="entry name" value="Tetratricopeptide repeat domain"/>
    <property type="match status" value="1"/>
</dbReference>
<dbReference type="InterPro" id="IPR019734">
    <property type="entry name" value="TPR_rpt"/>
</dbReference>
<keyword evidence="2" id="KW-1133">Transmembrane helix</keyword>
<dbReference type="EMBL" id="CP038802">
    <property type="protein sequence ID" value="UTY27943.1"/>
    <property type="molecule type" value="Genomic_DNA"/>
</dbReference>
<evidence type="ECO:0000313" key="5">
    <source>
        <dbReference type="Proteomes" id="UP001058682"/>
    </source>
</evidence>
<dbReference type="SMART" id="SM00028">
    <property type="entry name" value="TPR"/>
    <property type="match status" value="3"/>
</dbReference>
<evidence type="ECO:0000256" key="1">
    <source>
        <dbReference type="PROSITE-ProRule" id="PRU00339"/>
    </source>
</evidence>
<name>A0AAE9MTG5_9SPIR</name>
<keyword evidence="2" id="KW-0472">Membrane</keyword>
<dbReference type="InterPro" id="IPR011990">
    <property type="entry name" value="TPR-like_helical_dom_sf"/>
</dbReference>
<dbReference type="SUPFAM" id="SSF48452">
    <property type="entry name" value="TPR-like"/>
    <property type="match status" value="1"/>
</dbReference>
<proteinExistence type="predicted"/>
<keyword evidence="6" id="KW-1185">Reference proteome</keyword>
<feature type="repeat" description="TPR" evidence="1">
    <location>
        <begin position="190"/>
        <end position="223"/>
    </location>
</feature>
<dbReference type="EMBL" id="CP038804">
    <property type="protein sequence ID" value="UTY32858.1"/>
    <property type="molecule type" value="Genomic_DNA"/>
</dbReference>
<keyword evidence="2" id="KW-0812">Transmembrane</keyword>